<evidence type="ECO:0000313" key="2">
    <source>
        <dbReference type="EMBL" id="OIW30511.1"/>
    </source>
</evidence>
<organism evidence="2 3">
    <name type="scientific">Coniochaeta ligniaria NRRL 30616</name>
    <dbReference type="NCBI Taxonomy" id="1408157"/>
    <lineage>
        <taxon>Eukaryota</taxon>
        <taxon>Fungi</taxon>
        <taxon>Dikarya</taxon>
        <taxon>Ascomycota</taxon>
        <taxon>Pezizomycotina</taxon>
        <taxon>Sordariomycetes</taxon>
        <taxon>Sordariomycetidae</taxon>
        <taxon>Coniochaetales</taxon>
        <taxon>Coniochaetaceae</taxon>
        <taxon>Coniochaeta</taxon>
    </lineage>
</organism>
<sequence length="105" mass="11284">MALASTERTTCRPCCGHVPSLARAIEPDSAVPRASWLSSVCLVVGRRRATRPLGNNHSETSARQTFSQVLHVYILRICGTSPPGPTQLPSRTAISTKIGPFESPD</sequence>
<evidence type="ECO:0000313" key="3">
    <source>
        <dbReference type="Proteomes" id="UP000182658"/>
    </source>
</evidence>
<dbReference type="EMBL" id="KV875096">
    <property type="protein sequence ID" value="OIW30511.1"/>
    <property type="molecule type" value="Genomic_DNA"/>
</dbReference>
<name>A0A1J7IS96_9PEZI</name>
<evidence type="ECO:0000256" key="1">
    <source>
        <dbReference type="SAM" id="MobiDB-lite"/>
    </source>
</evidence>
<accession>A0A1J7IS96</accession>
<dbReference type="Proteomes" id="UP000182658">
    <property type="component" value="Unassembled WGS sequence"/>
</dbReference>
<protein>
    <submittedName>
        <fullName evidence="2">Uncharacterized protein</fullName>
    </submittedName>
</protein>
<dbReference type="InParanoid" id="A0A1J7IS96"/>
<proteinExistence type="predicted"/>
<reference evidence="2 3" key="1">
    <citation type="submission" date="2016-10" db="EMBL/GenBank/DDBJ databases">
        <title>Draft genome sequence of Coniochaeta ligniaria NRRL30616, a lignocellulolytic fungus for bioabatement of inhibitors in plant biomass hydrolysates.</title>
        <authorList>
            <consortium name="DOE Joint Genome Institute"/>
            <person name="Jimenez D.J."/>
            <person name="Hector R.E."/>
            <person name="Riley R."/>
            <person name="Sun H."/>
            <person name="Grigoriev I.V."/>
            <person name="Van Elsas J.D."/>
            <person name="Nichols N.N."/>
        </authorList>
    </citation>
    <scope>NUCLEOTIDE SEQUENCE [LARGE SCALE GENOMIC DNA]</scope>
    <source>
        <strain evidence="2 3">NRRL 30616</strain>
    </source>
</reference>
<gene>
    <name evidence="2" type="ORF">CONLIGDRAFT_282115</name>
</gene>
<keyword evidence="3" id="KW-1185">Reference proteome</keyword>
<feature type="region of interest" description="Disordered" evidence="1">
    <location>
        <begin position="81"/>
        <end position="105"/>
    </location>
</feature>
<dbReference type="AlphaFoldDB" id="A0A1J7IS96"/>